<dbReference type="Gene3D" id="1.10.510.10">
    <property type="entry name" value="Transferase(Phosphotransferase) domain 1"/>
    <property type="match status" value="1"/>
</dbReference>
<dbReference type="EC" id="2.7.11.1" evidence="2"/>
<dbReference type="Pfam" id="PF26031">
    <property type="entry name" value="IREH1"/>
    <property type="match status" value="1"/>
</dbReference>
<dbReference type="CDD" id="cd05579">
    <property type="entry name" value="STKc_MAST_like"/>
    <property type="match status" value="1"/>
</dbReference>
<dbReference type="SUPFAM" id="SSF56112">
    <property type="entry name" value="Protein kinase-like (PK-like)"/>
    <property type="match status" value="1"/>
</dbReference>
<dbReference type="InterPro" id="IPR025558">
    <property type="entry name" value="DUF4283"/>
</dbReference>
<dbReference type="FunFam" id="3.30.200.20:FF:000147">
    <property type="entry name" value="probable serine/threonine protein kinase IREH1"/>
    <property type="match status" value="1"/>
</dbReference>
<keyword evidence="10" id="KW-0862">Zinc</keyword>
<dbReference type="SMART" id="SM00220">
    <property type="entry name" value="S_TKc"/>
    <property type="match status" value="1"/>
</dbReference>
<evidence type="ECO:0000256" key="11">
    <source>
        <dbReference type="ARBA" id="ARBA00022840"/>
    </source>
</evidence>
<keyword evidence="7" id="KW-0547">Nucleotide-binding</keyword>
<gene>
    <name evidence="16" type="primary">IRE4_1</name>
    <name evidence="16" type="ORF">CK203_007895</name>
</gene>
<evidence type="ECO:0000256" key="5">
    <source>
        <dbReference type="ARBA" id="ARBA00022679"/>
    </source>
</evidence>
<evidence type="ECO:0000256" key="1">
    <source>
        <dbReference type="ARBA" id="ARBA00009903"/>
    </source>
</evidence>
<dbReference type="InterPro" id="IPR011009">
    <property type="entry name" value="Kinase-like_dom_sf"/>
</dbReference>
<feature type="compositionally biased region" description="Basic and acidic residues" evidence="14">
    <location>
        <begin position="1396"/>
        <end position="1406"/>
    </location>
</feature>
<dbReference type="Proteomes" id="UP000288805">
    <property type="component" value="Unassembled WGS sequence"/>
</dbReference>
<dbReference type="Pfam" id="PF14111">
    <property type="entry name" value="DUF4283"/>
    <property type="match status" value="1"/>
</dbReference>
<evidence type="ECO:0000256" key="6">
    <source>
        <dbReference type="ARBA" id="ARBA00022723"/>
    </source>
</evidence>
<reference evidence="16 17" key="1">
    <citation type="journal article" date="2018" name="PLoS Genet.">
        <title>Population sequencing reveals clonal diversity and ancestral inbreeding in the grapevine cultivar Chardonnay.</title>
        <authorList>
            <person name="Roach M.J."/>
            <person name="Johnson D.L."/>
            <person name="Bohlmann J."/>
            <person name="van Vuuren H.J."/>
            <person name="Jones S.J."/>
            <person name="Pretorius I.S."/>
            <person name="Schmidt S.A."/>
            <person name="Borneman A.R."/>
        </authorList>
    </citation>
    <scope>NUCLEOTIDE SEQUENCE [LARGE SCALE GENOMIC DNA]</scope>
    <source>
        <strain evidence="17">cv. Chardonnay</strain>
        <tissue evidence="16">Leaf</tissue>
    </source>
</reference>
<comment type="caution">
    <text evidence="16">The sequence shown here is derived from an EMBL/GenBank/DDBJ whole genome shotgun (WGS) entry which is preliminary data.</text>
</comment>
<evidence type="ECO:0000313" key="17">
    <source>
        <dbReference type="Proteomes" id="UP000288805"/>
    </source>
</evidence>
<sequence>MCELLGSLHSRFDAAKEVVNVELSSLTGDIMDALQRNDSSPGQKMAEGLLILAQQCMEMTPSEFRIKCETIVQGLTEKRQHCQTAFLKWLFTRMLFILTRCTRLLRFQKDSEPIDEKSLHNFTKCLESIPAVEMNWAPYSRIVDSGSDYDSNGKSDAKHELQWRNRVSSLLEQTWCRSEEPADKSGITSRKDSMVLVQKPLSQNSQIDFLPHIEQDGDYPGKSMNSFEDGSLHEPERGLDGSDSVICRICEENVPTSHLESHSYICAYADKCDLKYLDIDERLSKLAEILEQIIESRHLNFQASFCSPENSRMQITNSAVISEGCSPKISEWRNKGVEGMFEDLHEMDTACIDDSYLTNPLNLKGHWGTKLSQYGAPSSTGSMTSMSSTNTPRAGHFDLFWLEHNNPSKLEDVQQMADLADIARCVAGTDLSKEGSCDFLLACMEDLQDVLQNTKLKSLVIDTFGGRIENLLREKYILACELADTKSPKSDNRIKESSRLLFDNASHSSTMSTPLHPLHKERTSIDDFEIIKPISRGAFGKVFLARKRTTGDLFAIKVLKKLDMIRKNDIERILAERNILITVRNPFVVRFFYSFTCRDNVYLVMEYLNGGDLYSLLRKLGCLEEDVARIYIAELVLALEYLHSLGIVHRDLKPDNILIAHDGHIKLTDFGLSKIGLINSTVDLSGPETDGSTDAFLDSLNLHTQQTDDRHRQSAVGTPDYLAPEILLGTEHGYAADWWSVGIILFELITGVPPFTAEHPEIIFDNILNRKIPWPSVPGDMSYEAQDLINRFLIHDPDLRLGANGLSEVKTHPFFKGVNWDTLALQKFDCWFQVSSFFTLVMAKFWVVIESKTFEVSIEEIKGKLKGIIVERSRGFSSWIRFGASSLRKLLECFEECCREEKKGRLVKVWEEEGRKFRLERRVNGVGRYVLCSVVDVEAKRFCLVFPEGKGVIGGWAILAEKLRALGIVTKKEDKGAEANQISSKKKDATIDDEEERCSGKKKQGEKKSFLDVAKGPAGRVGEELWLQVGGRGLRRREEVLGRCLVGRWEGAVMEMELDSFKNWGKRSWNLRKGVKVMKLGEPFFLLEFEDEGEAERVLKRGTRRFKDRLLHLERWSEEAGCLQVGNQTKEVWVRVVGLPLHCWSEEMFKSIGDCCGGLVKVDEDTKNLSQLQWARILVKNSGNFFPGTLNLVVKSFCYAVPLWWEVQPRVSTVEPMMNLRWREGERMREKGNEESRAGNSGGEEKEGWRAAEADGSGAVRKRTGKEKCDGDKMGASADGLAGYSKEEGEVGSSEKDCVDGLDRCKFGYEVTQPSISQRLEHESTEAWVEKQKVINGSRARWERGQSSRGGEWAAHEGPLSVKRMFLGQMDNRGEKWASRVDIPLLQRDGLGLLDNRPKVVEKDGQDDGPSSF</sequence>
<dbReference type="EMBL" id="QGNW01000019">
    <property type="protein sequence ID" value="RVX15173.1"/>
    <property type="molecule type" value="Genomic_DNA"/>
</dbReference>
<dbReference type="InterPro" id="IPR000719">
    <property type="entry name" value="Prot_kinase_dom"/>
</dbReference>
<evidence type="ECO:0000256" key="2">
    <source>
        <dbReference type="ARBA" id="ARBA00012513"/>
    </source>
</evidence>
<feature type="region of interest" description="Disordered" evidence="14">
    <location>
        <begin position="979"/>
        <end position="1003"/>
    </location>
</feature>
<keyword evidence="6" id="KW-0479">Metal-binding</keyword>
<dbReference type="PROSITE" id="PS00108">
    <property type="entry name" value="PROTEIN_KINASE_ST"/>
    <property type="match status" value="1"/>
</dbReference>
<accession>A0A438K1W6</accession>
<feature type="compositionally biased region" description="Basic and acidic residues" evidence="14">
    <location>
        <begin position="1285"/>
        <end position="1295"/>
    </location>
</feature>
<evidence type="ECO:0000259" key="15">
    <source>
        <dbReference type="PROSITE" id="PS50011"/>
    </source>
</evidence>
<feature type="region of interest" description="Disordered" evidence="14">
    <location>
        <begin position="1394"/>
        <end position="1413"/>
    </location>
</feature>
<evidence type="ECO:0000256" key="9">
    <source>
        <dbReference type="ARBA" id="ARBA00022777"/>
    </source>
</evidence>
<dbReference type="PROSITE" id="PS50011">
    <property type="entry name" value="PROTEIN_KINASE_DOM"/>
    <property type="match status" value="1"/>
</dbReference>
<dbReference type="InterPro" id="IPR008271">
    <property type="entry name" value="Ser/Thr_kinase_AS"/>
</dbReference>
<feature type="region of interest" description="Disordered" evidence="14">
    <location>
        <begin position="1227"/>
        <end position="1295"/>
    </location>
</feature>
<evidence type="ECO:0000256" key="4">
    <source>
        <dbReference type="ARBA" id="ARBA00022553"/>
    </source>
</evidence>
<dbReference type="PANTHER" id="PTHR24356">
    <property type="entry name" value="SERINE/THREONINE-PROTEIN KINASE"/>
    <property type="match status" value="1"/>
</dbReference>
<dbReference type="GO" id="GO:0007010">
    <property type="term" value="P:cytoskeleton organization"/>
    <property type="evidence" value="ECO:0007669"/>
    <property type="project" value="UniProtKB-ARBA"/>
</dbReference>
<dbReference type="InterPro" id="IPR058783">
    <property type="entry name" value="IREH1/IRE-like_N"/>
</dbReference>
<dbReference type="FunFam" id="1.10.510.10:FF:000024">
    <property type="entry name" value="Probable serine/threonine-protein kinase cot-1"/>
    <property type="match status" value="1"/>
</dbReference>
<keyword evidence="5" id="KW-0808">Transferase</keyword>
<evidence type="ECO:0000256" key="13">
    <source>
        <dbReference type="ARBA" id="ARBA00048679"/>
    </source>
</evidence>
<feature type="compositionally biased region" description="Basic and acidic residues" evidence="14">
    <location>
        <begin position="1227"/>
        <end position="1253"/>
    </location>
</feature>
<feature type="domain" description="Protein kinase" evidence="15">
    <location>
        <begin position="528"/>
        <end position="815"/>
    </location>
</feature>
<keyword evidence="8" id="KW-0863">Zinc-finger</keyword>
<evidence type="ECO:0000256" key="14">
    <source>
        <dbReference type="SAM" id="MobiDB-lite"/>
    </source>
</evidence>
<evidence type="ECO:0000313" key="16">
    <source>
        <dbReference type="EMBL" id="RVX15173.1"/>
    </source>
</evidence>
<dbReference type="InterPro" id="IPR050236">
    <property type="entry name" value="Ser_Thr_kinase_AGC"/>
</dbReference>
<evidence type="ECO:0000256" key="3">
    <source>
        <dbReference type="ARBA" id="ARBA00022527"/>
    </source>
</evidence>
<comment type="catalytic activity">
    <reaction evidence="12">
        <text>L-threonyl-[protein] + ATP = O-phospho-L-threonyl-[protein] + ADP + H(+)</text>
        <dbReference type="Rhea" id="RHEA:46608"/>
        <dbReference type="Rhea" id="RHEA-COMP:11060"/>
        <dbReference type="Rhea" id="RHEA-COMP:11605"/>
        <dbReference type="ChEBI" id="CHEBI:15378"/>
        <dbReference type="ChEBI" id="CHEBI:30013"/>
        <dbReference type="ChEBI" id="CHEBI:30616"/>
        <dbReference type="ChEBI" id="CHEBI:61977"/>
        <dbReference type="ChEBI" id="CHEBI:456216"/>
        <dbReference type="EC" id="2.7.11.1"/>
    </reaction>
</comment>
<evidence type="ECO:0000256" key="12">
    <source>
        <dbReference type="ARBA" id="ARBA00047899"/>
    </source>
</evidence>
<keyword evidence="4" id="KW-0597">Phosphoprotein</keyword>
<keyword evidence="3 16" id="KW-0723">Serine/threonine-protein kinase</keyword>
<dbReference type="GO" id="GO:0005524">
    <property type="term" value="F:ATP binding"/>
    <property type="evidence" value="ECO:0007669"/>
    <property type="project" value="UniProtKB-KW"/>
</dbReference>
<dbReference type="GO" id="GO:0004674">
    <property type="term" value="F:protein serine/threonine kinase activity"/>
    <property type="evidence" value="ECO:0007669"/>
    <property type="project" value="UniProtKB-KW"/>
</dbReference>
<name>A0A438K1W6_VITVI</name>
<organism evidence="16 17">
    <name type="scientific">Vitis vinifera</name>
    <name type="common">Grape</name>
    <dbReference type="NCBI Taxonomy" id="29760"/>
    <lineage>
        <taxon>Eukaryota</taxon>
        <taxon>Viridiplantae</taxon>
        <taxon>Streptophyta</taxon>
        <taxon>Embryophyta</taxon>
        <taxon>Tracheophyta</taxon>
        <taxon>Spermatophyta</taxon>
        <taxon>Magnoliopsida</taxon>
        <taxon>eudicotyledons</taxon>
        <taxon>Gunneridae</taxon>
        <taxon>Pentapetalae</taxon>
        <taxon>rosids</taxon>
        <taxon>Vitales</taxon>
        <taxon>Vitaceae</taxon>
        <taxon>Viteae</taxon>
        <taxon>Vitis</taxon>
    </lineage>
</organism>
<comment type="catalytic activity">
    <reaction evidence="13">
        <text>L-seryl-[protein] + ATP = O-phospho-L-seryl-[protein] + ADP + H(+)</text>
        <dbReference type="Rhea" id="RHEA:17989"/>
        <dbReference type="Rhea" id="RHEA-COMP:9863"/>
        <dbReference type="Rhea" id="RHEA-COMP:11604"/>
        <dbReference type="ChEBI" id="CHEBI:15378"/>
        <dbReference type="ChEBI" id="CHEBI:29999"/>
        <dbReference type="ChEBI" id="CHEBI:30616"/>
        <dbReference type="ChEBI" id="CHEBI:83421"/>
        <dbReference type="ChEBI" id="CHEBI:456216"/>
        <dbReference type="EC" id="2.7.11.1"/>
    </reaction>
</comment>
<keyword evidence="9 16" id="KW-0418">Kinase</keyword>
<dbReference type="Pfam" id="PF00069">
    <property type="entry name" value="Pkinase"/>
    <property type="match status" value="1"/>
</dbReference>
<evidence type="ECO:0000256" key="8">
    <source>
        <dbReference type="ARBA" id="ARBA00022771"/>
    </source>
</evidence>
<dbReference type="Gene3D" id="3.30.200.20">
    <property type="entry name" value="Phosphorylase Kinase, domain 1"/>
    <property type="match status" value="1"/>
</dbReference>
<evidence type="ECO:0000256" key="7">
    <source>
        <dbReference type="ARBA" id="ARBA00022741"/>
    </source>
</evidence>
<feature type="region of interest" description="Disordered" evidence="14">
    <location>
        <begin position="215"/>
        <end position="238"/>
    </location>
</feature>
<dbReference type="GO" id="GO:0008270">
    <property type="term" value="F:zinc ion binding"/>
    <property type="evidence" value="ECO:0007669"/>
    <property type="project" value="UniProtKB-KW"/>
</dbReference>
<comment type="similarity">
    <text evidence="1">Belongs to the protein kinase superfamily. AGC Ser/Thr protein kinase family.</text>
</comment>
<keyword evidence="11" id="KW-0067">ATP-binding</keyword>
<protein>
    <recommendedName>
        <fullName evidence="2">non-specific serine/threonine protein kinase</fullName>
        <ecNumber evidence="2">2.7.11.1</ecNumber>
    </recommendedName>
</protein>
<dbReference type="PANTHER" id="PTHR24356:SF354">
    <property type="entry name" value="SERINE_THREONINE PROTEIN KINASE IRE4-RELATED"/>
    <property type="match status" value="1"/>
</dbReference>
<proteinExistence type="inferred from homology"/>
<evidence type="ECO:0000256" key="10">
    <source>
        <dbReference type="ARBA" id="ARBA00022833"/>
    </source>
</evidence>